<keyword evidence="1" id="KW-0255">Endonuclease</keyword>
<keyword evidence="1" id="KW-0378">Hydrolase</keyword>
<organism evidence="1 2">
    <name type="scientific">Candidatus Methanomarinus sp</name>
    <dbReference type="NCBI Taxonomy" id="3386244"/>
    <lineage>
        <taxon>Archaea</taxon>
        <taxon>Methanobacteriati</taxon>
        <taxon>Methanobacteriota</taxon>
        <taxon>Stenosarchaea group</taxon>
        <taxon>Methanomicrobia</taxon>
        <taxon>Methanosarcinales</taxon>
        <taxon>ANME-2 cluster</taxon>
        <taxon>Candidatus Methanocomedenaceae</taxon>
        <taxon>Candidatus Methanomarinus</taxon>
    </lineage>
</organism>
<keyword evidence="1" id="KW-0540">Nuclease</keyword>
<evidence type="ECO:0000313" key="1">
    <source>
        <dbReference type="EMBL" id="TKY91389.1"/>
    </source>
</evidence>
<accession>A0AC61SA98</accession>
<sequence>MYVIVSYDISDDTLRKNIANLLEDNGKRVQYSVFECHLDAKRLEGLIVELDRFVEDNDSIRIYQICEACLKKMVMLGRCESLQEPDFYIV</sequence>
<reference evidence="1" key="1">
    <citation type="submission" date="2018-09" db="EMBL/GenBank/DDBJ databases">
        <title>A genomic encyclopedia of anaerobic methanotrophic archaea.</title>
        <authorList>
            <person name="Skennerton C.T."/>
            <person name="Chadwick G.L."/>
            <person name="Laso-Perez R."/>
            <person name="Leu A.O."/>
            <person name="Speth D.R."/>
            <person name="Yu H."/>
            <person name="Morgan-Lang C."/>
            <person name="Hatzenpichler R."/>
            <person name="Goudeau D."/>
            <person name="Malmstrom R."/>
            <person name="Woyke T."/>
            <person name="Hallam S."/>
            <person name="Tyson G.W."/>
            <person name="Wegener G."/>
            <person name="Boetius A."/>
            <person name="Orphan V.J."/>
        </authorList>
    </citation>
    <scope>NUCLEOTIDE SEQUENCE</scope>
    <source>
        <strain evidence="1">CONS3730D10UFb2</strain>
    </source>
</reference>
<protein>
    <submittedName>
        <fullName evidence="1">CRISPR-associated endonuclease Cas2</fullName>
    </submittedName>
</protein>
<dbReference type="Proteomes" id="UP000315423">
    <property type="component" value="Unassembled WGS sequence"/>
</dbReference>
<evidence type="ECO:0000313" key="2">
    <source>
        <dbReference type="Proteomes" id="UP000315423"/>
    </source>
</evidence>
<name>A0AC61SA98_9EURY</name>
<proteinExistence type="predicted"/>
<gene>
    <name evidence="1" type="primary">cas2</name>
    <name evidence="1" type="ORF">C5S46_06090</name>
</gene>
<dbReference type="EMBL" id="QYBA01000204">
    <property type="protein sequence ID" value="TKY91389.1"/>
    <property type="molecule type" value="Genomic_DNA"/>
</dbReference>
<comment type="caution">
    <text evidence="1">The sequence shown here is derived from an EMBL/GenBank/DDBJ whole genome shotgun (WGS) entry which is preliminary data.</text>
</comment>